<dbReference type="EMBL" id="JNVU01000030">
    <property type="protein sequence ID" value="KEI44064.1"/>
    <property type="molecule type" value="Genomic_DNA"/>
</dbReference>
<keyword evidence="3" id="KW-1185">Reference proteome</keyword>
<organism evidence="2 3">
    <name type="scientific">Saccharopolyspora rectivirgula</name>
    <dbReference type="NCBI Taxonomy" id="28042"/>
    <lineage>
        <taxon>Bacteria</taxon>
        <taxon>Bacillati</taxon>
        <taxon>Actinomycetota</taxon>
        <taxon>Actinomycetes</taxon>
        <taxon>Pseudonocardiales</taxon>
        <taxon>Pseudonocardiaceae</taxon>
        <taxon>Saccharopolyspora</taxon>
    </lineage>
</organism>
<proteinExistence type="predicted"/>
<protein>
    <submittedName>
        <fullName evidence="2">Uncharacterized protein</fullName>
    </submittedName>
</protein>
<evidence type="ECO:0000313" key="3">
    <source>
        <dbReference type="Proteomes" id="UP000031419"/>
    </source>
</evidence>
<dbReference type="RefSeq" id="WP_029719230.1">
    <property type="nucleotide sequence ID" value="NZ_JNVU01000030.1"/>
</dbReference>
<dbReference type="AlphaFoldDB" id="A0A073B8L2"/>
<sequence>MTVAKPSTQGGCWSRARRAAVRLAIAGGLLLGSWLAGASAAFAADELDDIALVPELVAAVERTELVPELVGLLEPEEPLLEPTGLLPAEPSLPDIAAVALLNAPDPGRTGAGGARPEGASADTAPPPAPPSAPPVVDPQQHVPAPEPETARTDAVPAEPVDISAPEPAVPTTEHRGDDLPPLPEPPSPLTALTATSGQGCAAFRAAPAVLPSGPAAPHLPRALMRTSEPRVALPEASYDQPDFPD</sequence>
<name>A0A073B8L2_9PSEU</name>
<accession>A0A073B8L2</accession>
<feature type="compositionally biased region" description="Pro residues" evidence="1">
    <location>
        <begin position="124"/>
        <end position="136"/>
    </location>
</feature>
<evidence type="ECO:0000256" key="1">
    <source>
        <dbReference type="SAM" id="MobiDB-lite"/>
    </source>
</evidence>
<gene>
    <name evidence="2" type="ORF">GU90_12385</name>
</gene>
<feature type="region of interest" description="Disordered" evidence="1">
    <location>
        <begin position="103"/>
        <end position="193"/>
    </location>
</feature>
<comment type="caution">
    <text evidence="2">The sequence shown here is derived from an EMBL/GenBank/DDBJ whole genome shotgun (WGS) entry which is preliminary data.</text>
</comment>
<evidence type="ECO:0000313" key="2">
    <source>
        <dbReference type="EMBL" id="KEI44064.1"/>
    </source>
</evidence>
<dbReference type="Proteomes" id="UP000031419">
    <property type="component" value="Unassembled WGS sequence"/>
</dbReference>
<reference evidence="2 3" key="1">
    <citation type="submission" date="2014-06" db="EMBL/GenBank/DDBJ databases">
        <title>Saccharopolyspora rectivirgula DSM-43113 Genome sequencing.</title>
        <authorList>
            <person name="Barrera C."/>
            <person name="Millon L."/>
            <person name="Rognon B."/>
            <person name="Zaugg C."/>
            <person name="Monod M."/>
        </authorList>
    </citation>
    <scope>NUCLEOTIDE SEQUENCE [LARGE SCALE GENOMIC DNA]</scope>
    <source>
        <strain evidence="2 3">DSM 43113</strain>
    </source>
</reference>